<dbReference type="InterPro" id="IPR045584">
    <property type="entry name" value="Pilin-like"/>
</dbReference>
<dbReference type="SUPFAM" id="SSF54523">
    <property type="entry name" value="Pili subunits"/>
    <property type="match status" value="1"/>
</dbReference>
<dbReference type="Gene3D" id="3.30.700.10">
    <property type="entry name" value="Glycoprotein, Type 4 Pilin"/>
    <property type="match status" value="1"/>
</dbReference>
<name>A0A848H013_9BURK</name>
<evidence type="ECO:0000313" key="2">
    <source>
        <dbReference type="Proteomes" id="UP000541185"/>
    </source>
</evidence>
<sequence>MVTVAIVAVLASIGYPAYTDYIRRGQLPEATAALSDYRVKMEQYFQDYKNYGTTNGSACANGTNAPGWSNFVPKGAKYFTYSCTVNNTGTVPGYILTATGSAAKAVGHVYTVNQDNLQTTTQFKGASVSGKNCWLMKGTEC</sequence>
<comment type="caution">
    <text evidence="1">The sequence shown here is derived from an EMBL/GenBank/DDBJ whole genome shotgun (WGS) entry which is preliminary data.</text>
</comment>
<dbReference type="AlphaFoldDB" id="A0A848H013"/>
<dbReference type="EMBL" id="JABBFX010000001">
    <property type="protein sequence ID" value="NML42971.1"/>
    <property type="molecule type" value="Genomic_DNA"/>
</dbReference>
<keyword evidence="2" id="KW-1185">Reference proteome</keyword>
<organism evidence="1 2">
    <name type="scientific">Ramlibacter agri</name>
    <dbReference type="NCBI Taxonomy" id="2728837"/>
    <lineage>
        <taxon>Bacteria</taxon>
        <taxon>Pseudomonadati</taxon>
        <taxon>Pseudomonadota</taxon>
        <taxon>Betaproteobacteria</taxon>
        <taxon>Burkholderiales</taxon>
        <taxon>Comamonadaceae</taxon>
        <taxon>Ramlibacter</taxon>
    </lineage>
</organism>
<evidence type="ECO:0000313" key="1">
    <source>
        <dbReference type="EMBL" id="NML42971.1"/>
    </source>
</evidence>
<dbReference type="Proteomes" id="UP000541185">
    <property type="component" value="Unassembled WGS sequence"/>
</dbReference>
<protein>
    <submittedName>
        <fullName evidence="1">Type 4 fimbrial biosynthesis protein</fullName>
    </submittedName>
</protein>
<dbReference type="Pfam" id="PF16732">
    <property type="entry name" value="ComP_DUS"/>
    <property type="match status" value="1"/>
</dbReference>
<reference evidence="1 2" key="1">
    <citation type="submission" date="2020-04" db="EMBL/GenBank/DDBJ databases">
        <title>Ramlibacter sp. G-1-2-2 isolated from soil.</title>
        <authorList>
            <person name="Dahal R.H."/>
        </authorList>
    </citation>
    <scope>NUCLEOTIDE SEQUENCE [LARGE SCALE GENOMIC DNA]</scope>
    <source>
        <strain evidence="1 2">G-1-2-2</strain>
    </source>
</reference>
<gene>
    <name evidence="1" type="ORF">HHL11_04355</name>
</gene>
<proteinExistence type="predicted"/>
<dbReference type="InterPro" id="IPR031982">
    <property type="entry name" value="PilE-like"/>
</dbReference>
<dbReference type="GO" id="GO:0043683">
    <property type="term" value="P:type IV pilus assembly"/>
    <property type="evidence" value="ECO:0007669"/>
    <property type="project" value="InterPro"/>
</dbReference>
<accession>A0A848H013</accession>